<reference evidence="2 3" key="1">
    <citation type="submission" date="2021-01" db="EMBL/GenBank/DDBJ databases">
        <title>Entomomonas sp. F2A isolated from a house cricket (Acheta domesticus).</title>
        <authorList>
            <person name="Spergser J."/>
            <person name="Busse H.-J."/>
        </authorList>
    </citation>
    <scope>NUCLEOTIDE SEQUENCE [LARGE SCALE GENOMIC DNA]</scope>
    <source>
        <strain evidence="2 3">F2A</strain>
    </source>
</reference>
<dbReference type="AlphaFoldDB" id="A0A974RY65"/>
<keyword evidence="1" id="KW-0732">Signal</keyword>
<accession>A0A974RY65</accession>
<evidence type="ECO:0000313" key="3">
    <source>
        <dbReference type="Proteomes" id="UP000595278"/>
    </source>
</evidence>
<feature type="signal peptide" evidence="1">
    <location>
        <begin position="1"/>
        <end position="29"/>
    </location>
</feature>
<evidence type="ECO:0000256" key="1">
    <source>
        <dbReference type="SAM" id="SignalP"/>
    </source>
</evidence>
<feature type="chain" id="PRO_5036894455" evidence="1">
    <location>
        <begin position="30"/>
        <end position="108"/>
    </location>
</feature>
<protein>
    <submittedName>
        <fullName evidence="2">Uncharacterized protein</fullName>
    </submittedName>
</protein>
<dbReference type="EMBL" id="CP067393">
    <property type="protein sequence ID" value="QQP86960.1"/>
    <property type="molecule type" value="Genomic_DNA"/>
</dbReference>
<name>A0A974RY65_9GAMM</name>
<dbReference type="Proteomes" id="UP000595278">
    <property type="component" value="Chromosome"/>
</dbReference>
<keyword evidence="3" id="KW-1185">Reference proteome</keyword>
<gene>
    <name evidence="2" type="ORF">JHT90_06860</name>
</gene>
<evidence type="ECO:0000313" key="2">
    <source>
        <dbReference type="EMBL" id="QQP86960.1"/>
    </source>
</evidence>
<organism evidence="2 3">
    <name type="scientific">Entomomonas asaccharolytica</name>
    <dbReference type="NCBI Taxonomy" id="2785331"/>
    <lineage>
        <taxon>Bacteria</taxon>
        <taxon>Pseudomonadati</taxon>
        <taxon>Pseudomonadota</taxon>
        <taxon>Gammaproteobacteria</taxon>
        <taxon>Pseudomonadales</taxon>
        <taxon>Pseudomonadaceae</taxon>
        <taxon>Entomomonas</taxon>
    </lineage>
</organism>
<dbReference type="RefSeq" id="WP_201095480.1">
    <property type="nucleotide sequence ID" value="NZ_CP067393.1"/>
</dbReference>
<sequence length="108" mass="12565">MKKVLRCMLFKKNNLYIAACLDLTLAAQADTPEIARKKLEEQICDYLSEALSDKQYAYDLLNRKAPLSWWVRYYCMLSIITVLNPFNSRKSGMKHRQIFEENSGCFGS</sequence>
<proteinExistence type="predicted"/>
<dbReference type="KEGG" id="eaz:JHT90_06860"/>